<dbReference type="InterPro" id="IPR021514">
    <property type="entry name" value="DUF3176"/>
</dbReference>
<dbReference type="Pfam" id="PF11374">
    <property type="entry name" value="DUF3176"/>
    <property type="match status" value="1"/>
</dbReference>
<keyword evidence="1" id="KW-0472">Membrane</keyword>
<dbReference type="PANTHER" id="PTHR35394:SF5">
    <property type="entry name" value="DUF3176 DOMAIN-CONTAINING PROTEIN"/>
    <property type="match status" value="1"/>
</dbReference>
<reference evidence="2" key="2">
    <citation type="journal article" date="2023" name="IMA Fungus">
        <title>Comparative genomic study of the Penicillium genus elucidates a diverse pangenome and 15 lateral gene transfer events.</title>
        <authorList>
            <person name="Petersen C."/>
            <person name="Sorensen T."/>
            <person name="Nielsen M.R."/>
            <person name="Sondergaard T.E."/>
            <person name="Sorensen J.L."/>
            <person name="Fitzpatrick D.A."/>
            <person name="Frisvad J.C."/>
            <person name="Nielsen K.L."/>
        </authorList>
    </citation>
    <scope>NUCLEOTIDE SEQUENCE</scope>
    <source>
        <strain evidence="2">IBT 21472</strain>
    </source>
</reference>
<comment type="caution">
    <text evidence="2">The sequence shown here is derived from an EMBL/GenBank/DDBJ whole genome shotgun (WGS) entry which is preliminary data.</text>
</comment>
<dbReference type="EMBL" id="JAPZBO010000002">
    <property type="protein sequence ID" value="KAJ5324855.1"/>
    <property type="molecule type" value="Genomic_DNA"/>
</dbReference>
<gene>
    <name evidence="2" type="ORF">N7476_003455</name>
</gene>
<evidence type="ECO:0000256" key="1">
    <source>
        <dbReference type="SAM" id="Phobius"/>
    </source>
</evidence>
<feature type="transmembrane region" description="Helical" evidence="1">
    <location>
        <begin position="85"/>
        <end position="107"/>
    </location>
</feature>
<keyword evidence="3" id="KW-1185">Reference proteome</keyword>
<reference evidence="2" key="1">
    <citation type="submission" date="2022-12" db="EMBL/GenBank/DDBJ databases">
        <authorList>
            <person name="Petersen C."/>
        </authorList>
    </citation>
    <scope>NUCLEOTIDE SEQUENCE</scope>
    <source>
        <strain evidence="2">IBT 21472</strain>
    </source>
</reference>
<accession>A0A9W9Q5F8</accession>
<feature type="transmembrane region" description="Helical" evidence="1">
    <location>
        <begin position="500"/>
        <end position="520"/>
    </location>
</feature>
<sequence length="582" mass="63739">MEQSKDDYRLSYVRLDDAPEAERTRQRPLSTAEQVFLQSQTQGFWGASWTLEILGCLTSIGFLVAIIVILFNFDGRPMPDWPHGITLNTLVSVFSTVMKATMAFVLTESLAQLKWSWFRGGNKLSDLALLDAASRGAMGAFIVLTRFLPRHLVTFGCFILVLAAACDPFVQQVIGINAKPIHTPGRSSIQVCNASLYSDYGEGAGPGMNEVPLSTNGAIYSGLFQTQAPNSKDILASCPTGNCTFPKYQSLGFCSKCANVTDFLHLNKTPLGTTLSTYNYKLPNGLSFSTAESMMYMMNATYNLDLLKINADGLPLILNFTAITSPGYGVPPAVQISATECALYFCVSTYEARVTEGVFSENRTAVASSSNTSTSWIDATDDFVITPDTCFFNGTRYKKPYTSPQDCIYSVNWLSRLAMQNSLSPLMKGEGTLFVSNRPSWTPSTAQAIYGTYGNLTDISTMFESMASSLTLNARSKVCSASVNGTTWTMQSFVQVRWKWLILPGALVVLSLVFLVVTVVHTKNQYIWKSSPLALLFSDLSIDSSGPLKTSPTLRSMEDTSRKMEVWLESSAEGIKLKAIPS</sequence>
<evidence type="ECO:0000313" key="3">
    <source>
        <dbReference type="Proteomes" id="UP001147746"/>
    </source>
</evidence>
<organism evidence="2 3">
    <name type="scientific">Penicillium atrosanguineum</name>
    <dbReference type="NCBI Taxonomy" id="1132637"/>
    <lineage>
        <taxon>Eukaryota</taxon>
        <taxon>Fungi</taxon>
        <taxon>Dikarya</taxon>
        <taxon>Ascomycota</taxon>
        <taxon>Pezizomycotina</taxon>
        <taxon>Eurotiomycetes</taxon>
        <taxon>Eurotiomycetidae</taxon>
        <taxon>Eurotiales</taxon>
        <taxon>Aspergillaceae</taxon>
        <taxon>Penicillium</taxon>
    </lineage>
</organism>
<name>A0A9W9Q5F8_9EURO</name>
<feature type="transmembrane region" description="Helical" evidence="1">
    <location>
        <begin position="49"/>
        <end position="73"/>
    </location>
</feature>
<dbReference type="Proteomes" id="UP001147746">
    <property type="component" value="Unassembled WGS sequence"/>
</dbReference>
<keyword evidence="1" id="KW-1133">Transmembrane helix</keyword>
<proteinExistence type="predicted"/>
<keyword evidence="1" id="KW-0812">Transmembrane</keyword>
<dbReference type="PANTHER" id="PTHR35394">
    <property type="entry name" value="DUF3176 DOMAIN-CONTAINING PROTEIN"/>
    <property type="match status" value="1"/>
</dbReference>
<dbReference type="AlphaFoldDB" id="A0A9W9Q5F8"/>
<evidence type="ECO:0000313" key="2">
    <source>
        <dbReference type="EMBL" id="KAJ5324855.1"/>
    </source>
</evidence>
<protein>
    <submittedName>
        <fullName evidence="2">Uncharacterized protein</fullName>
    </submittedName>
</protein>